<dbReference type="Gene3D" id="2.40.110.10">
    <property type="entry name" value="Butyryl-CoA Dehydrogenase, subunit A, domain 2"/>
    <property type="match status" value="1"/>
</dbReference>
<evidence type="ECO:0000256" key="5">
    <source>
        <dbReference type="ARBA" id="ARBA00022630"/>
    </source>
</evidence>
<feature type="domain" description="Acyl-CoA dehydrogenase/oxidase C-terminal" evidence="9">
    <location>
        <begin position="227"/>
        <end position="377"/>
    </location>
</feature>
<accession>A0A238UXK2</accession>
<dbReference type="OrthoDB" id="9775090at2"/>
<dbReference type="InterPro" id="IPR046373">
    <property type="entry name" value="Acyl-CoA_Oxase/DH_mid-dom_sf"/>
</dbReference>
<dbReference type="Pfam" id="PF00441">
    <property type="entry name" value="Acyl-CoA_dh_1"/>
    <property type="match status" value="1"/>
</dbReference>
<comment type="pathway">
    <text evidence="2">Amino-acid degradation; L-valine degradation.</text>
</comment>
<protein>
    <submittedName>
        <fullName evidence="13">Acyl-CoA dehydrogenase</fullName>
    </submittedName>
</protein>
<evidence type="ECO:0000256" key="7">
    <source>
        <dbReference type="ARBA" id="ARBA00023002"/>
    </source>
</evidence>
<sequence length="383" mass="40857">MDFAPTEEQSAIFDMARDFGETRIAPHARDWEAQGTIPRDLWADVAGLGFGGLYVSEEFGGSGLSRLDGTLVFEALAMACPSVAAFLSIHNMCGGMIDKFGSPDAKARWLPGLCSMERVFSYALTEPGSGSDAAALRTRADRTDGGLRLNGTKAFISGGGYSDAYVAMVRTGGDGPRGISAVIVPDGTPGLSFGAPEDKMGWRAQPTAQVQFDDCDIPADHLLGEEGRGFAYAMAGLDGGRLNIAATALGGAQAALDATLAYMGERRAFGHTLDKFQALQFRLADMETALQSARVLLRQAAWKLDTGAPDATKFCAMAKLHVTDRAFDVANGCLQLHGGYGYLADYGIEKIVRDLRVHQILEGTNEIMRLIVGRAMLAERGNR</sequence>
<dbReference type="Pfam" id="PF02771">
    <property type="entry name" value="Acyl-CoA_dh_N"/>
    <property type="match status" value="1"/>
</dbReference>
<gene>
    <name evidence="13" type="ORF">EYF88_00115</name>
    <name evidence="12" type="ORF">SAMN06265378_101598</name>
</gene>
<evidence type="ECO:0000313" key="12">
    <source>
        <dbReference type="EMBL" id="SNR26915.1"/>
    </source>
</evidence>
<dbReference type="InterPro" id="IPR052547">
    <property type="entry name" value="Mito_Isobutyryl-CoADH"/>
</dbReference>
<evidence type="ECO:0000259" key="9">
    <source>
        <dbReference type="Pfam" id="PF00441"/>
    </source>
</evidence>
<name>A0A238UXK2_9RHOB</name>
<keyword evidence="7 8" id="KW-0560">Oxidoreductase</keyword>
<dbReference type="EMBL" id="FZNM01000001">
    <property type="protein sequence ID" value="SNR26915.1"/>
    <property type="molecule type" value="Genomic_DNA"/>
</dbReference>
<keyword evidence="4" id="KW-0101">Branched-chain amino acid catabolism</keyword>
<evidence type="ECO:0000259" key="11">
    <source>
        <dbReference type="Pfam" id="PF02771"/>
    </source>
</evidence>
<keyword evidence="6 8" id="KW-0274">FAD</keyword>
<dbReference type="GO" id="GO:0009083">
    <property type="term" value="P:branched-chain amino acid catabolic process"/>
    <property type="evidence" value="ECO:0007669"/>
    <property type="project" value="UniProtKB-KW"/>
</dbReference>
<dbReference type="Proteomes" id="UP000292859">
    <property type="component" value="Unassembled WGS sequence"/>
</dbReference>
<dbReference type="Gene3D" id="1.10.540.10">
    <property type="entry name" value="Acyl-CoA dehydrogenase/oxidase, N-terminal domain"/>
    <property type="match status" value="1"/>
</dbReference>
<evidence type="ECO:0000313" key="14">
    <source>
        <dbReference type="Proteomes" id="UP000198409"/>
    </source>
</evidence>
<dbReference type="RefSeq" id="WP_089386664.1">
    <property type="nucleotide sequence ID" value="NZ_FZNM01000001.1"/>
</dbReference>
<organism evidence="12 14">
    <name type="scientific">Paracoccus sediminis</name>
    <dbReference type="NCBI Taxonomy" id="1214787"/>
    <lineage>
        <taxon>Bacteria</taxon>
        <taxon>Pseudomonadati</taxon>
        <taxon>Pseudomonadota</taxon>
        <taxon>Alphaproteobacteria</taxon>
        <taxon>Rhodobacterales</taxon>
        <taxon>Paracoccaceae</taxon>
        <taxon>Paracoccus</taxon>
    </lineage>
</organism>
<dbReference type="Gene3D" id="1.20.140.10">
    <property type="entry name" value="Butyryl-CoA Dehydrogenase, subunit A, domain 3"/>
    <property type="match status" value="1"/>
</dbReference>
<evidence type="ECO:0000313" key="13">
    <source>
        <dbReference type="EMBL" id="TBN52655.1"/>
    </source>
</evidence>
<evidence type="ECO:0000256" key="6">
    <source>
        <dbReference type="ARBA" id="ARBA00022827"/>
    </source>
</evidence>
<dbReference type="FunFam" id="2.40.110.10:FF:000001">
    <property type="entry name" value="Acyl-CoA dehydrogenase, mitochondrial"/>
    <property type="match status" value="1"/>
</dbReference>
<dbReference type="SUPFAM" id="SSF47203">
    <property type="entry name" value="Acyl-CoA dehydrogenase C-terminal domain-like"/>
    <property type="match status" value="1"/>
</dbReference>
<dbReference type="Proteomes" id="UP000198409">
    <property type="component" value="Unassembled WGS sequence"/>
</dbReference>
<dbReference type="InterPro" id="IPR006089">
    <property type="entry name" value="Acyl-CoA_DH_CS"/>
</dbReference>
<dbReference type="PROSITE" id="PS00072">
    <property type="entry name" value="ACYL_COA_DH_1"/>
    <property type="match status" value="1"/>
</dbReference>
<dbReference type="PIRSF" id="PIRSF016578">
    <property type="entry name" value="HsaA"/>
    <property type="match status" value="1"/>
</dbReference>
<dbReference type="InterPro" id="IPR009075">
    <property type="entry name" value="AcylCo_DH/oxidase_C"/>
</dbReference>
<reference evidence="13 15" key="3">
    <citation type="submission" date="2019-02" db="EMBL/GenBank/DDBJ databases">
        <authorList>
            <person name="Zhang G."/>
        </authorList>
    </citation>
    <scope>NUCLEOTIDE SEQUENCE [LARGE SCALE GENOMIC DNA]</scope>
    <source>
        <strain evidence="13 15">CMB17</strain>
    </source>
</reference>
<evidence type="ECO:0000256" key="2">
    <source>
        <dbReference type="ARBA" id="ARBA00005109"/>
    </source>
</evidence>
<comment type="similarity">
    <text evidence="3 8">Belongs to the acyl-CoA dehydrogenase family.</text>
</comment>
<dbReference type="InterPro" id="IPR037069">
    <property type="entry name" value="AcylCoA_DH/ox_N_sf"/>
</dbReference>
<evidence type="ECO:0000256" key="1">
    <source>
        <dbReference type="ARBA" id="ARBA00001974"/>
    </source>
</evidence>
<evidence type="ECO:0000259" key="10">
    <source>
        <dbReference type="Pfam" id="PF02770"/>
    </source>
</evidence>
<reference evidence="14" key="1">
    <citation type="submission" date="2017-06" db="EMBL/GenBank/DDBJ databases">
        <authorList>
            <person name="Varghese N."/>
            <person name="Submissions S."/>
        </authorList>
    </citation>
    <scope>NUCLEOTIDE SEQUENCE [LARGE SCALE GENOMIC DNA]</scope>
    <source>
        <strain evidence="14">DSM 26170</strain>
    </source>
</reference>
<comment type="cofactor">
    <cofactor evidence="1 8">
        <name>FAD</name>
        <dbReference type="ChEBI" id="CHEBI:57692"/>
    </cofactor>
</comment>
<dbReference type="PANTHER" id="PTHR43831">
    <property type="entry name" value="ISOBUTYRYL-COA DEHYDROGENASE"/>
    <property type="match status" value="1"/>
</dbReference>
<dbReference type="PROSITE" id="PS00073">
    <property type="entry name" value="ACYL_COA_DH_2"/>
    <property type="match status" value="1"/>
</dbReference>
<evidence type="ECO:0000256" key="4">
    <source>
        <dbReference type="ARBA" id="ARBA00022456"/>
    </source>
</evidence>
<dbReference type="EMBL" id="SIRL01000001">
    <property type="protein sequence ID" value="TBN52655.1"/>
    <property type="molecule type" value="Genomic_DNA"/>
</dbReference>
<dbReference type="SUPFAM" id="SSF56645">
    <property type="entry name" value="Acyl-CoA dehydrogenase NM domain-like"/>
    <property type="match status" value="1"/>
</dbReference>
<evidence type="ECO:0000256" key="3">
    <source>
        <dbReference type="ARBA" id="ARBA00009347"/>
    </source>
</evidence>
<feature type="domain" description="Acyl-CoA oxidase/dehydrogenase middle" evidence="10">
    <location>
        <begin position="122"/>
        <end position="215"/>
    </location>
</feature>
<dbReference type="PANTHER" id="PTHR43831:SF1">
    <property type="entry name" value="ISOBUTYRYL-COA DEHYDROGENASE, MITOCHONDRIAL"/>
    <property type="match status" value="1"/>
</dbReference>
<dbReference type="InterPro" id="IPR013786">
    <property type="entry name" value="AcylCoA_DH/ox_N"/>
</dbReference>
<dbReference type="InterPro" id="IPR006091">
    <property type="entry name" value="Acyl-CoA_Oxase/DH_mid-dom"/>
</dbReference>
<dbReference type="GO" id="GO:0050660">
    <property type="term" value="F:flavin adenine dinucleotide binding"/>
    <property type="evidence" value="ECO:0007669"/>
    <property type="project" value="InterPro"/>
</dbReference>
<dbReference type="InterPro" id="IPR036250">
    <property type="entry name" value="AcylCo_DH-like_C"/>
</dbReference>
<dbReference type="InterPro" id="IPR009100">
    <property type="entry name" value="AcylCoA_DH/oxidase_NM_dom_sf"/>
</dbReference>
<dbReference type="GO" id="GO:0003995">
    <property type="term" value="F:acyl-CoA dehydrogenase activity"/>
    <property type="evidence" value="ECO:0007669"/>
    <property type="project" value="InterPro"/>
</dbReference>
<reference evidence="12" key="2">
    <citation type="submission" date="2017-06" db="EMBL/GenBank/DDBJ databases">
        <authorList>
            <person name="Kim H.J."/>
            <person name="Triplett B.A."/>
        </authorList>
    </citation>
    <scope>NUCLEOTIDE SEQUENCE [LARGE SCALE GENOMIC DNA]</scope>
    <source>
        <strain evidence="12">DSM 26170</strain>
    </source>
</reference>
<evidence type="ECO:0000256" key="8">
    <source>
        <dbReference type="RuleBase" id="RU362125"/>
    </source>
</evidence>
<keyword evidence="15" id="KW-1185">Reference proteome</keyword>
<dbReference type="FunFam" id="1.20.140.10:FF:000001">
    <property type="entry name" value="Acyl-CoA dehydrogenase"/>
    <property type="match status" value="1"/>
</dbReference>
<proteinExistence type="inferred from homology"/>
<dbReference type="AlphaFoldDB" id="A0A238UXK2"/>
<dbReference type="Pfam" id="PF02770">
    <property type="entry name" value="Acyl-CoA_dh_M"/>
    <property type="match status" value="1"/>
</dbReference>
<keyword evidence="5 8" id="KW-0285">Flavoprotein</keyword>
<feature type="domain" description="Acyl-CoA dehydrogenase/oxidase N-terminal" evidence="11">
    <location>
        <begin position="6"/>
        <end position="117"/>
    </location>
</feature>
<evidence type="ECO:0000313" key="15">
    <source>
        <dbReference type="Proteomes" id="UP000292859"/>
    </source>
</evidence>